<evidence type="ECO:0000256" key="10">
    <source>
        <dbReference type="SAM" id="Phobius"/>
    </source>
</evidence>
<dbReference type="GO" id="GO:0015627">
    <property type="term" value="C:type II protein secretion system complex"/>
    <property type="evidence" value="ECO:0007669"/>
    <property type="project" value="InterPro"/>
</dbReference>
<dbReference type="GO" id="GO:0015628">
    <property type="term" value="P:protein secretion by the type II secretion system"/>
    <property type="evidence" value="ECO:0007669"/>
    <property type="project" value="InterPro"/>
</dbReference>
<evidence type="ECO:0000256" key="1">
    <source>
        <dbReference type="ARBA" id="ARBA00004377"/>
    </source>
</evidence>
<evidence type="ECO:0000256" key="5">
    <source>
        <dbReference type="ARBA" id="ARBA00022519"/>
    </source>
</evidence>
<dbReference type="PRINTS" id="PR00885">
    <property type="entry name" value="BCTERIALGSPH"/>
</dbReference>
<keyword evidence="3" id="KW-1003">Cell membrane</keyword>
<dbReference type="Pfam" id="PF07963">
    <property type="entry name" value="N_methyl"/>
    <property type="match status" value="1"/>
</dbReference>
<dbReference type="NCBIfam" id="TIGR02532">
    <property type="entry name" value="IV_pilin_GFxxxE"/>
    <property type="match status" value="1"/>
</dbReference>
<protein>
    <recommendedName>
        <fullName evidence="2">Type II secretion system protein H</fullName>
    </recommendedName>
    <alternativeName>
        <fullName evidence="9">General secretion pathway protein H</fullName>
    </alternativeName>
</protein>
<dbReference type="PROSITE" id="PS00409">
    <property type="entry name" value="PROKAR_NTER_METHYL"/>
    <property type="match status" value="1"/>
</dbReference>
<keyword evidence="4" id="KW-0488">Methylation</keyword>
<evidence type="ECO:0000256" key="2">
    <source>
        <dbReference type="ARBA" id="ARBA00021549"/>
    </source>
</evidence>
<sequence length="155" mass="17119">MGRHCRGFTLLELMVVIVLIGVLAGMVSFATGASPTREARQQAQDFVRVVQQLRERAVLDGQEYGVRVQPRSYQALRLEAQGWTAVSALHRLPEGLTLGLEQDGHVLRLDDVQGPPQLLMLSSDEISPFRLQLKVAGQMIFRVSSDGLAEPLIDD</sequence>
<organism evidence="11 12">
    <name type="scientific">Pseudomonas kilonensis</name>
    <dbReference type="NCBI Taxonomy" id="132476"/>
    <lineage>
        <taxon>Bacteria</taxon>
        <taxon>Pseudomonadati</taxon>
        <taxon>Pseudomonadota</taxon>
        <taxon>Gammaproteobacteria</taxon>
        <taxon>Pseudomonadales</taxon>
        <taxon>Pseudomonadaceae</taxon>
        <taxon>Pseudomonas</taxon>
    </lineage>
</organism>
<dbReference type="PATRIC" id="fig|132476.4.peg.3495"/>
<evidence type="ECO:0000256" key="3">
    <source>
        <dbReference type="ARBA" id="ARBA00022475"/>
    </source>
</evidence>
<dbReference type="Gene3D" id="3.55.40.10">
    <property type="entry name" value="minor pseudopilin epsh domain"/>
    <property type="match status" value="1"/>
</dbReference>
<evidence type="ECO:0000313" key="11">
    <source>
        <dbReference type="EMBL" id="KKA05233.1"/>
    </source>
</evidence>
<keyword evidence="6 10" id="KW-0812">Transmembrane</keyword>
<evidence type="ECO:0000256" key="7">
    <source>
        <dbReference type="ARBA" id="ARBA00022989"/>
    </source>
</evidence>
<keyword evidence="5" id="KW-0997">Cell inner membrane</keyword>
<dbReference type="NCBIfam" id="TIGR01708">
    <property type="entry name" value="typeII_sec_gspH"/>
    <property type="match status" value="1"/>
</dbReference>
<dbReference type="OrthoDB" id="5730913at2"/>
<evidence type="ECO:0000256" key="8">
    <source>
        <dbReference type="ARBA" id="ARBA00023136"/>
    </source>
</evidence>
<gene>
    <name evidence="11" type="ORF">VP02_24000</name>
</gene>
<evidence type="ECO:0000256" key="6">
    <source>
        <dbReference type="ARBA" id="ARBA00022692"/>
    </source>
</evidence>
<dbReference type="InterPro" id="IPR002416">
    <property type="entry name" value="T2SS_protein-GspH"/>
</dbReference>
<dbReference type="AlphaFoldDB" id="A0A0F4XJ38"/>
<dbReference type="InterPro" id="IPR045584">
    <property type="entry name" value="Pilin-like"/>
</dbReference>
<dbReference type="EMBL" id="JZXC01000029">
    <property type="protein sequence ID" value="KKA05233.1"/>
    <property type="molecule type" value="Genomic_DNA"/>
</dbReference>
<accession>A0A0F4XJ38</accession>
<dbReference type="InterPro" id="IPR012902">
    <property type="entry name" value="N_methyl_site"/>
</dbReference>
<comment type="caution">
    <text evidence="11">The sequence shown here is derived from an EMBL/GenBank/DDBJ whole genome shotgun (WGS) entry which is preliminary data.</text>
</comment>
<keyword evidence="7 10" id="KW-1133">Transmembrane helix</keyword>
<comment type="subcellular location">
    <subcellularLocation>
        <location evidence="1">Cell inner membrane</location>
        <topology evidence="1">Single-pass membrane protein</topology>
    </subcellularLocation>
</comment>
<reference evidence="11 12" key="1">
    <citation type="submission" date="2015-03" db="EMBL/GenBank/DDBJ databases">
        <title>Pseudomonas fluorescens 1855-344 Genome sequencing and assembly.</title>
        <authorList>
            <person name="Eng W.W.H."/>
            <person name="Gan H.M."/>
            <person name="Savka M.A."/>
        </authorList>
    </citation>
    <scope>NUCLEOTIDE SEQUENCE [LARGE SCALE GENOMIC DNA]</scope>
    <source>
        <strain evidence="11 12">1855-344</strain>
    </source>
</reference>
<evidence type="ECO:0000256" key="4">
    <source>
        <dbReference type="ARBA" id="ARBA00022481"/>
    </source>
</evidence>
<feature type="transmembrane region" description="Helical" evidence="10">
    <location>
        <begin position="7"/>
        <end position="30"/>
    </location>
</feature>
<dbReference type="InterPro" id="IPR049875">
    <property type="entry name" value="TypeII_GspH"/>
</dbReference>
<dbReference type="SUPFAM" id="SSF54523">
    <property type="entry name" value="Pili subunits"/>
    <property type="match status" value="1"/>
</dbReference>
<dbReference type="GO" id="GO:0005886">
    <property type="term" value="C:plasma membrane"/>
    <property type="evidence" value="ECO:0007669"/>
    <property type="project" value="UniProtKB-SubCell"/>
</dbReference>
<evidence type="ECO:0000256" key="9">
    <source>
        <dbReference type="ARBA" id="ARBA00030775"/>
    </source>
</evidence>
<keyword evidence="8 10" id="KW-0472">Membrane</keyword>
<dbReference type="Proteomes" id="UP000033662">
    <property type="component" value="Unassembled WGS sequence"/>
</dbReference>
<name>A0A0F4XJ38_9PSED</name>
<proteinExistence type="predicted"/>
<evidence type="ECO:0000313" key="12">
    <source>
        <dbReference type="Proteomes" id="UP000033662"/>
    </source>
</evidence>